<dbReference type="Ensembl" id="ENSCSAVT00000012907.1">
    <property type="protein sequence ID" value="ENSCSAVP00000012758.1"/>
    <property type="gene ID" value="ENSCSAVG00000007492.1"/>
</dbReference>
<sequence length="239" mass="26380">MIHGNIQKVRTPYQSLIFRTNILMGGCTGCCGANSGKSQEIEDIDQMFGVKLVEEVCRANEICSSHSKCICDEPCYFTNSHVPTAVLDIESAVEAILAAPEPKASKIPAVTVDCVDSCVAKAVHNSAEEQFQNQIKMLENQFAIIMSEPHAPMTQAVSKPWSVDDVSAVIDGILNDQAPNKTDDFHLNSKSHIGYEKKGLIVMDEKSDQEKSEFDFTKQEVKWTTVDSMHDILANILQD</sequence>
<proteinExistence type="predicted"/>
<protein>
    <submittedName>
        <fullName evidence="1">Uncharacterized protein</fullName>
    </submittedName>
</protein>
<keyword evidence="2" id="KW-1185">Reference proteome</keyword>
<accession>H2Z596</accession>
<reference evidence="2" key="1">
    <citation type="submission" date="2003-08" db="EMBL/GenBank/DDBJ databases">
        <authorList>
            <person name="Birren B."/>
            <person name="Nusbaum C."/>
            <person name="Abebe A."/>
            <person name="Abouelleil A."/>
            <person name="Adekoya E."/>
            <person name="Ait-zahra M."/>
            <person name="Allen N."/>
            <person name="Allen T."/>
            <person name="An P."/>
            <person name="Anderson M."/>
            <person name="Anderson S."/>
            <person name="Arachchi H."/>
            <person name="Armbruster J."/>
            <person name="Bachantsang P."/>
            <person name="Baldwin J."/>
            <person name="Barry A."/>
            <person name="Bayul T."/>
            <person name="Blitshsteyn B."/>
            <person name="Bloom T."/>
            <person name="Blye J."/>
            <person name="Boguslavskiy L."/>
            <person name="Borowsky M."/>
            <person name="Boukhgalter B."/>
            <person name="Brunache A."/>
            <person name="Butler J."/>
            <person name="Calixte N."/>
            <person name="Calvo S."/>
            <person name="Camarata J."/>
            <person name="Campo K."/>
            <person name="Chang J."/>
            <person name="Cheshatsang Y."/>
            <person name="Citroen M."/>
            <person name="Collymore A."/>
            <person name="Considine T."/>
            <person name="Cook A."/>
            <person name="Cooke P."/>
            <person name="Corum B."/>
            <person name="Cuomo C."/>
            <person name="David R."/>
            <person name="Dawoe T."/>
            <person name="Degray S."/>
            <person name="Dodge S."/>
            <person name="Dooley K."/>
            <person name="Dorje P."/>
            <person name="Dorjee K."/>
            <person name="Dorris L."/>
            <person name="Duffey N."/>
            <person name="Dupes A."/>
            <person name="Elkins T."/>
            <person name="Engels R."/>
            <person name="Erickson J."/>
            <person name="Farina A."/>
            <person name="Faro S."/>
            <person name="Ferreira P."/>
            <person name="Fischer H."/>
            <person name="Fitzgerald M."/>
            <person name="Foley K."/>
            <person name="Gage D."/>
            <person name="Galagan J."/>
            <person name="Gearin G."/>
            <person name="Gnerre S."/>
            <person name="Gnirke A."/>
            <person name="Goyette A."/>
            <person name="Graham J."/>
            <person name="Grandbois E."/>
            <person name="Gyaltsen K."/>
            <person name="Hafez N."/>
            <person name="Hagopian D."/>
            <person name="Hagos B."/>
            <person name="Hall J."/>
            <person name="Hatcher B."/>
            <person name="Heller A."/>
            <person name="Higgins H."/>
            <person name="Honan T."/>
            <person name="Horn A."/>
            <person name="Houde N."/>
            <person name="Hughes L."/>
            <person name="Hulme W."/>
            <person name="Husby E."/>
            <person name="Iliev I."/>
            <person name="Jaffe D."/>
            <person name="Jones C."/>
            <person name="Kamal M."/>
            <person name="Kamat A."/>
            <person name="Kamvysselis M."/>
            <person name="Karlsson E."/>
            <person name="Kells C."/>
            <person name="Kieu A."/>
            <person name="Kisner P."/>
            <person name="Kodira C."/>
            <person name="Kulbokas E."/>
            <person name="Labutti K."/>
            <person name="Lama D."/>
            <person name="Landers T."/>
            <person name="Leger J."/>
            <person name="Levine S."/>
            <person name="Lewis D."/>
            <person name="Lewis T."/>
            <person name="Lindblad-toh K."/>
            <person name="Liu X."/>
            <person name="Lokyitsang T."/>
            <person name="Lokyitsang Y."/>
            <person name="Lucien O."/>
            <person name="Lui A."/>
            <person name="Ma L.J."/>
            <person name="Mabbitt R."/>
            <person name="Macdonald J."/>
            <person name="Maclean C."/>
            <person name="Major J."/>
            <person name="Manning J."/>
            <person name="Marabella R."/>
            <person name="Maru K."/>
            <person name="Matthews C."/>
            <person name="Mauceli E."/>
            <person name="Mccarthy M."/>
            <person name="Mcdonough S."/>
            <person name="Mcghee T."/>
            <person name="Meldrim J."/>
            <person name="Meneus L."/>
            <person name="Mesirov J."/>
            <person name="Mihalev A."/>
            <person name="Mihova T."/>
            <person name="Mikkelsen T."/>
            <person name="Mlenga V."/>
            <person name="Moru K."/>
            <person name="Mozes J."/>
            <person name="Mulrain L."/>
            <person name="Munson G."/>
            <person name="Naylor J."/>
            <person name="Newes C."/>
            <person name="Nguyen C."/>
            <person name="Nguyen N."/>
            <person name="Nguyen T."/>
            <person name="Nicol R."/>
            <person name="Nielsen C."/>
            <person name="Nizzari M."/>
            <person name="Norbu C."/>
            <person name="Norbu N."/>
            <person name="O'donnell P."/>
            <person name="Okoawo O."/>
            <person name="O'leary S."/>
            <person name="Omotosho B."/>
            <person name="O'neill K."/>
            <person name="Osman S."/>
            <person name="Parker S."/>
            <person name="Perrin D."/>
            <person name="Phunkhang P."/>
            <person name="Piqani B."/>
            <person name="Purcell S."/>
            <person name="Rachupka T."/>
            <person name="Ramasamy U."/>
            <person name="Rameau R."/>
            <person name="Ray V."/>
            <person name="Raymond C."/>
            <person name="Retta R."/>
            <person name="Richardson S."/>
            <person name="Rise C."/>
            <person name="Rodriguez J."/>
            <person name="Rogers J."/>
            <person name="Rogov P."/>
            <person name="Rutman M."/>
            <person name="Schupbach R."/>
            <person name="Seaman C."/>
            <person name="Settipalli S."/>
            <person name="Sharpe T."/>
            <person name="Sheridan J."/>
            <person name="Sherpa N."/>
            <person name="Shi J."/>
            <person name="Smirnov S."/>
            <person name="Smith C."/>
            <person name="Sougnez C."/>
            <person name="Spencer B."/>
            <person name="Stalker J."/>
            <person name="Stange-thomann N."/>
            <person name="Stavropoulos S."/>
            <person name="Stetson K."/>
            <person name="Stone C."/>
            <person name="Stone S."/>
            <person name="Stubbs M."/>
            <person name="Talamas J."/>
            <person name="Tchuinga P."/>
            <person name="Tenzing P."/>
            <person name="Tesfaye S."/>
            <person name="Theodore J."/>
            <person name="Thoulutsang Y."/>
            <person name="Topham K."/>
            <person name="Towey S."/>
            <person name="Tsamla T."/>
            <person name="Tsomo N."/>
            <person name="Vallee D."/>
            <person name="Vassiliev H."/>
            <person name="Venkataraman V."/>
            <person name="Vinson J."/>
            <person name="Vo A."/>
            <person name="Wade C."/>
            <person name="Wang S."/>
            <person name="Wangchuk T."/>
            <person name="Wangdi T."/>
            <person name="Whittaker C."/>
            <person name="Wilkinson J."/>
            <person name="Wu Y."/>
            <person name="Wyman D."/>
            <person name="Yadav S."/>
            <person name="Yang S."/>
            <person name="Yang X."/>
            <person name="Yeager S."/>
            <person name="Yee E."/>
            <person name="Young G."/>
            <person name="Zainoun J."/>
            <person name="Zembeck L."/>
            <person name="Zimmer A."/>
            <person name="Zody M."/>
            <person name="Lander E."/>
        </authorList>
    </citation>
    <scope>NUCLEOTIDE SEQUENCE [LARGE SCALE GENOMIC DNA]</scope>
</reference>
<name>H2Z596_CIOSA</name>
<dbReference type="Proteomes" id="UP000007875">
    <property type="component" value="Unassembled WGS sequence"/>
</dbReference>
<dbReference type="InParanoid" id="H2Z596"/>
<evidence type="ECO:0000313" key="1">
    <source>
        <dbReference type="Ensembl" id="ENSCSAVP00000012758.1"/>
    </source>
</evidence>
<dbReference type="HOGENOM" id="CLU_1160772_0_0_1"/>
<reference evidence="1" key="3">
    <citation type="submission" date="2025-09" db="UniProtKB">
        <authorList>
            <consortium name="Ensembl"/>
        </authorList>
    </citation>
    <scope>IDENTIFICATION</scope>
</reference>
<organism evidence="1 2">
    <name type="scientific">Ciona savignyi</name>
    <name type="common">Pacific transparent sea squirt</name>
    <dbReference type="NCBI Taxonomy" id="51511"/>
    <lineage>
        <taxon>Eukaryota</taxon>
        <taxon>Metazoa</taxon>
        <taxon>Chordata</taxon>
        <taxon>Tunicata</taxon>
        <taxon>Ascidiacea</taxon>
        <taxon>Phlebobranchia</taxon>
        <taxon>Cionidae</taxon>
        <taxon>Ciona</taxon>
    </lineage>
</organism>
<dbReference type="AlphaFoldDB" id="H2Z596"/>
<evidence type="ECO:0000313" key="2">
    <source>
        <dbReference type="Proteomes" id="UP000007875"/>
    </source>
</evidence>
<reference evidence="1" key="2">
    <citation type="submission" date="2025-08" db="UniProtKB">
        <authorList>
            <consortium name="Ensembl"/>
        </authorList>
    </citation>
    <scope>IDENTIFICATION</scope>
</reference>